<gene>
    <name evidence="1" type="ORF">WMG39_09380</name>
</gene>
<dbReference type="Proteomes" id="UP001384579">
    <property type="component" value="Unassembled WGS sequence"/>
</dbReference>
<organism evidence="1 2">
    <name type="scientific">Microcoleus anatoxicus PTRS2</name>
    <dbReference type="NCBI Taxonomy" id="2705321"/>
    <lineage>
        <taxon>Bacteria</taxon>
        <taxon>Bacillati</taxon>
        <taxon>Cyanobacteriota</taxon>
        <taxon>Cyanophyceae</taxon>
        <taxon>Oscillatoriophycideae</taxon>
        <taxon>Oscillatoriales</taxon>
        <taxon>Microcoleaceae</taxon>
        <taxon>Microcoleus</taxon>
        <taxon>Microcoleus anatoxicus</taxon>
    </lineage>
</organism>
<name>A0ABU8YL37_9CYAN</name>
<dbReference type="RefSeq" id="WP_340518619.1">
    <property type="nucleotide sequence ID" value="NZ_JBBLXS010000092.1"/>
</dbReference>
<keyword evidence="2" id="KW-1185">Reference proteome</keyword>
<evidence type="ECO:0000313" key="2">
    <source>
        <dbReference type="Proteomes" id="UP001384579"/>
    </source>
</evidence>
<accession>A0ABU8YL37</accession>
<protein>
    <submittedName>
        <fullName evidence="1">Uncharacterized protein</fullName>
    </submittedName>
</protein>
<comment type="caution">
    <text evidence="1">The sequence shown here is derived from an EMBL/GenBank/DDBJ whole genome shotgun (WGS) entry which is preliminary data.</text>
</comment>
<dbReference type="EMBL" id="JBBLXS010000092">
    <property type="protein sequence ID" value="MEK0185069.1"/>
    <property type="molecule type" value="Genomic_DNA"/>
</dbReference>
<reference evidence="1 2" key="1">
    <citation type="journal article" date="2020" name="Harmful Algae">
        <title>Molecular and morphological characterization of a novel dihydroanatoxin-a producing Microcoleus species (cyanobacteria) from the Russian River, California, USA.</title>
        <authorList>
            <person name="Conklin K.Y."/>
            <person name="Stancheva R."/>
            <person name="Otten T.G."/>
            <person name="Fadness R."/>
            <person name="Boyer G.L."/>
            <person name="Read B."/>
            <person name="Zhang X."/>
            <person name="Sheath R.G."/>
        </authorList>
    </citation>
    <scope>NUCLEOTIDE SEQUENCE [LARGE SCALE GENOMIC DNA]</scope>
    <source>
        <strain evidence="1 2">PTRS2</strain>
    </source>
</reference>
<evidence type="ECO:0000313" key="1">
    <source>
        <dbReference type="EMBL" id="MEK0185069.1"/>
    </source>
</evidence>
<sequence length="174" mass="20685">MELKIVWELETNNPNNTDNLHHISQWWANLHGKAITWVERIIPLAGDMSEIHWHPQRFDENFIMVNPEIRGDTLYWYKPDSPVERNTIVQKLELDNLQQQLYIYPQLESEIVIRIAIPEIKYQTLELKNVEFALGEDNLMLLWDVEQELEIKIALTAENILKLQELLADKHHKI</sequence>
<proteinExistence type="predicted"/>